<comment type="caution">
    <text evidence="1">The sequence shown here is derived from an EMBL/GenBank/DDBJ whole genome shotgun (WGS) entry which is preliminary data.</text>
</comment>
<evidence type="ECO:0000313" key="2">
    <source>
        <dbReference type="Proteomes" id="UP000562492"/>
    </source>
</evidence>
<accession>A0ABR6RHJ3</accession>
<proteinExistence type="predicted"/>
<evidence type="ECO:0000313" key="1">
    <source>
        <dbReference type="EMBL" id="MBB6578628.1"/>
    </source>
</evidence>
<keyword evidence="2" id="KW-1185">Reference proteome</keyword>
<dbReference type="InterPro" id="IPR012441">
    <property type="entry name" value="DUF1643"/>
</dbReference>
<dbReference type="Proteomes" id="UP000562492">
    <property type="component" value="Unassembled WGS sequence"/>
</dbReference>
<protein>
    <recommendedName>
        <fullName evidence="3">DUF1643 domain-containing protein</fullName>
    </recommendedName>
</protein>
<gene>
    <name evidence="1" type="ORF">HNP33_002712</name>
</gene>
<dbReference type="EMBL" id="JACHKZ010000016">
    <property type="protein sequence ID" value="MBB6578628.1"/>
    <property type="molecule type" value="Genomic_DNA"/>
</dbReference>
<reference evidence="1 2" key="1">
    <citation type="submission" date="2020-08" db="EMBL/GenBank/DDBJ databases">
        <title>Functional genomics of gut bacteria from endangered species of beetles.</title>
        <authorList>
            <person name="Carlos-Shanley C."/>
        </authorList>
    </citation>
    <scope>NUCLEOTIDE SEQUENCE [LARGE SCALE GENOMIC DNA]</scope>
    <source>
        <strain evidence="1 2">S00124</strain>
    </source>
</reference>
<dbReference type="Pfam" id="PF07799">
    <property type="entry name" value="DUF1643"/>
    <property type="match status" value="1"/>
</dbReference>
<dbReference type="RefSeq" id="WP_184709116.1">
    <property type="nucleotide sequence ID" value="NZ_JACHKZ010000016.1"/>
</dbReference>
<name>A0ABR6RHJ3_9BURK</name>
<evidence type="ECO:0008006" key="3">
    <source>
        <dbReference type="Google" id="ProtNLM"/>
    </source>
</evidence>
<organism evidence="1 2">
    <name type="scientific">Comamonas odontotermitis</name>
    <dbReference type="NCBI Taxonomy" id="379895"/>
    <lineage>
        <taxon>Bacteria</taxon>
        <taxon>Pseudomonadati</taxon>
        <taxon>Pseudomonadota</taxon>
        <taxon>Betaproteobacteria</taxon>
        <taxon>Burkholderiales</taxon>
        <taxon>Comamonadaceae</taxon>
        <taxon>Comamonas</taxon>
    </lineage>
</organism>
<sequence length="165" mass="19057">MYDLYHADQNDQWRYTLGTSGKRPLITIGLNPSTATQEKSDPTVARVQKVAALNGYDGFVMLNLYPVRATDWSALPTRADAEAYARNLDEMEKLIAQYETPTLWAAWGETVVQRSYFLRARDELYARVAKYSPQWRMFGDPTASGHPRHPSRLNYDWKFQPYTLD</sequence>